<protein>
    <submittedName>
        <fullName evidence="1">Uncharacterized protein</fullName>
    </submittedName>
</protein>
<organism evidence="1 2">
    <name type="scientific">Podospora australis</name>
    <dbReference type="NCBI Taxonomy" id="1536484"/>
    <lineage>
        <taxon>Eukaryota</taxon>
        <taxon>Fungi</taxon>
        <taxon>Dikarya</taxon>
        <taxon>Ascomycota</taxon>
        <taxon>Pezizomycotina</taxon>
        <taxon>Sordariomycetes</taxon>
        <taxon>Sordariomycetidae</taxon>
        <taxon>Sordariales</taxon>
        <taxon>Podosporaceae</taxon>
        <taxon>Podospora</taxon>
    </lineage>
</organism>
<keyword evidence="2" id="KW-1185">Reference proteome</keyword>
<evidence type="ECO:0000313" key="2">
    <source>
        <dbReference type="Proteomes" id="UP001302126"/>
    </source>
</evidence>
<sequence length="266" mass="29647">APCVTSWDRPAARAGVYYAWGRNNLLEKYSKQQSAAVPVVQIPANCRSEEGSNIFTSTDLLRSKRHLLLRTVVWEQGLITSDATAIVAVGENTVTRIRIEANTVTEGGIATTSSRAPLQNIISLPKGFAAYAFAPSKCIDKHGLDSIISVDLFSVQPTTKPVFSQTRQLRKLRIKYSIGLVGCIFYFLDTSGCICSVEVQEMERASHYKRHFFIPPTWYKGDQYTIAILPESTVVFTRSDEVIAVQGFLDFEEKVPFSDDSLSRYC</sequence>
<reference evidence="1" key="1">
    <citation type="journal article" date="2023" name="Mol. Phylogenet. Evol.">
        <title>Genome-scale phylogeny and comparative genomics of the fungal order Sordariales.</title>
        <authorList>
            <person name="Hensen N."/>
            <person name="Bonometti L."/>
            <person name="Westerberg I."/>
            <person name="Brannstrom I.O."/>
            <person name="Guillou S."/>
            <person name="Cros-Aarteil S."/>
            <person name="Calhoun S."/>
            <person name="Haridas S."/>
            <person name="Kuo A."/>
            <person name="Mondo S."/>
            <person name="Pangilinan J."/>
            <person name="Riley R."/>
            <person name="LaButti K."/>
            <person name="Andreopoulos B."/>
            <person name="Lipzen A."/>
            <person name="Chen C."/>
            <person name="Yan M."/>
            <person name="Daum C."/>
            <person name="Ng V."/>
            <person name="Clum A."/>
            <person name="Steindorff A."/>
            <person name="Ohm R.A."/>
            <person name="Martin F."/>
            <person name="Silar P."/>
            <person name="Natvig D.O."/>
            <person name="Lalanne C."/>
            <person name="Gautier V."/>
            <person name="Ament-Velasquez S.L."/>
            <person name="Kruys A."/>
            <person name="Hutchinson M.I."/>
            <person name="Powell A.J."/>
            <person name="Barry K."/>
            <person name="Miller A.N."/>
            <person name="Grigoriev I.V."/>
            <person name="Debuchy R."/>
            <person name="Gladieux P."/>
            <person name="Hiltunen Thoren M."/>
            <person name="Johannesson H."/>
        </authorList>
    </citation>
    <scope>NUCLEOTIDE SEQUENCE</scope>
    <source>
        <strain evidence="1">PSN309</strain>
    </source>
</reference>
<gene>
    <name evidence="1" type="ORF">QBC35DRAFT_475993</name>
</gene>
<dbReference type="Proteomes" id="UP001302126">
    <property type="component" value="Unassembled WGS sequence"/>
</dbReference>
<dbReference type="EMBL" id="MU864439">
    <property type="protein sequence ID" value="KAK4185794.1"/>
    <property type="molecule type" value="Genomic_DNA"/>
</dbReference>
<proteinExistence type="predicted"/>
<dbReference type="AlphaFoldDB" id="A0AAN6WPH4"/>
<accession>A0AAN6WPH4</accession>
<comment type="caution">
    <text evidence="1">The sequence shown here is derived from an EMBL/GenBank/DDBJ whole genome shotgun (WGS) entry which is preliminary data.</text>
</comment>
<evidence type="ECO:0000313" key="1">
    <source>
        <dbReference type="EMBL" id="KAK4185794.1"/>
    </source>
</evidence>
<reference evidence="1" key="2">
    <citation type="submission" date="2023-05" db="EMBL/GenBank/DDBJ databases">
        <authorList>
            <consortium name="Lawrence Berkeley National Laboratory"/>
            <person name="Steindorff A."/>
            <person name="Hensen N."/>
            <person name="Bonometti L."/>
            <person name="Westerberg I."/>
            <person name="Brannstrom I.O."/>
            <person name="Guillou S."/>
            <person name="Cros-Aarteil S."/>
            <person name="Calhoun S."/>
            <person name="Haridas S."/>
            <person name="Kuo A."/>
            <person name="Mondo S."/>
            <person name="Pangilinan J."/>
            <person name="Riley R."/>
            <person name="Labutti K."/>
            <person name="Andreopoulos B."/>
            <person name="Lipzen A."/>
            <person name="Chen C."/>
            <person name="Yanf M."/>
            <person name="Daum C."/>
            <person name="Ng V."/>
            <person name="Clum A."/>
            <person name="Ohm R."/>
            <person name="Martin F."/>
            <person name="Silar P."/>
            <person name="Natvig D."/>
            <person name="Lalanne C."/>
            <person name="Gautier V."/>
            <person name="Ament-Velasquez S.L."/>
            <person name="Kruys A."/>
            <person name="Hutchinson M.I."/>
            <person name="Powell A.J."/>
            <person name="Barry K."/>
            <person name="Miller A.N."/>
            <person name="Grigoriev I.V."/>
            <person name="Debuchy R."/>
            <person name="Gladieux P."/>
            <person name="Thoren M.H."/>
            <person name="Johannesson H."/>
        </authorList>
    </citation>
    <scope>NUCLEOTIDE SEQUENCE</scope>
    <source>
        <strain evidence="1">PSN309</strain>
    </source>
</reference>
<feature type="non-terminal residue" evidence="1">
    <location>
        <position position="1"/>
    </location>
</feature>
<name>A0AAN6WPH4_9PEZI</name>